<name>A0A3A6T9Q9_9GAMM</name>
<accession>A0A3A6T9Q9</accession>
<keyword evidence="2" id="KW-1185">Reference proteome</keyword>
<reference evidence="1 2" key="1">
    <citation type="submission" date="2018-09" db="EMBL/GenBank/DDBJ databases">
        <title>Phylogeny of the Shewanellaceae, and recommendation for two new genera, Pseudoshewanella and Parashewanella.</title>
        <authorList>
            <person name="Wang G."/>
        </authorList>
    </citation>
    <scope>NUCLEOTIDE SEQUENCE [LARGE SCALE GENOMIC DNA]</scope>
    <source>
        <strain evidence="1 2">KCTC 22492</strain>
    </source>
</reference>
<dbReference type="AlphaFoldDB" id="A0A3A6T9Q9"/>
<dbReference type="Proteomes" id="UP000273022">
    <property type="component" value="Unassembled WGS sequence"/>
</dbReference>
<sequence>MTPYEQQRFDFLYKQHITNLRLQGKRKATIDSYSRAVRR</sequence>
<evidence type="ECO:0000313" key="1">
    <source>
        <dbReference type="EMBL" id="RJY01838.1"/>
    </source>
</evidence>
<evidence type="ECO:0000313" key="2">
    <source>
        <dbReference type="Proteomes" id="UP000273022"/>
    </source>
</evidence>
<comment type="caution">
    <text evidence="1">The sequence shown here is derived from an EMBL/GenBank/DDBJ whole genome shotgun (WGS) entry which is preliminary data.</text>
</comment>
<gene>
    <name evidence="1" type="ORF">D5R81_19770</name>
</gene>
<dbReference type="EMBL" id="QYYH01000249">
    <property type="protein sequence ID" value="RJY01838.1"/>
    <property type="molecule type" value="Genomic_DNA"/>
</dbReference>
<protein>
    <submittedName>
        <fullName evidence="1">Integrase</fullName>
    </submittedName>
</protein>
<feature type="non-terminal residue" evidence="1">
    <location>
        <position position="39"/>
    </location>
</feature>
<proteinExistence type="predicted"/>
<organism evidence="1 2">
    <name type="scientific">Parashewanella spongiae</name>
    <dbReference type="NCBI Taxonomy" id="342950"/>
    <lineage>
        <taxon>Bacteria</taxon>
        <taxon>Pseudomonadati</taxon>
        <taxon>Pseudomonadota</taxon>
        <taxon>Gammaproteobacteria</taxon>
        <taxon>Alteromonadales</taxon>
        <taxon>Shewanellaceae</taxon>
        <taxon>Parashewanella</taxon>
    </lineage>
</organism>